<feature type="domain" description="Aminoacyl-tRNA synthetase class Ia" evidence="6">
    <location>
        <begin position="34"/>
        <end position="158"/>
    </location>
</feature>
<reference evidence="8" key="2">
    <citation type="submission" date="2013-12" db="EMBL/GenBank/DDBJ databases">
        <authorList>
            <person name="Yu Y."/>
            <person name="Lee S."/>
            <person name="de Baynast K."/>
            <person name="Wissotski M."/>
            <person name="Liu L."/>
            <person name="Talag J."/>
            <person name="Goicoechea J."/>
            <person name="Angelova A."/>
            <person name="Jetty R."/>
            <person name="Kudrna D."/>
            <person name="Golser W."/>
            <person name="Rivera L."/>
            <person name="Zhang J."/>
            <person name="Wing R."/>
        </authorList>
    </citation>
    <scope>NUCLEOTIDE SEQUENCE</scope>
</reference>
<evidence type="ECO:0000256" key="4">
    <source>
        <dbReference type="ARBA" id="ARBA00022917"/>
    </source>
</evidence>
<dbReference type="InterPro" id="IPR002300">
    <property type="entry name" value="aa-tRNA-synth_Ia"/>
</dbReference>
<dbReference type="Gene3D" id="3.40.50.620">
    <property type="entry name" value="HUPs"/>
    <property type="match status" value="1"/>
</dbReference>
<dbReference type="eggNOG" id="KOG0434">
    <property type="taxonomic scope" value="Eukaryota"/>
</dbReference>
<evidence type="ECO:0000259" key="6">
    <source>
        <dbReference type="Pfam" id="PF00133"/>
    </source>
</evidence>
<dbReference type="GO" id="GO:0006428">
    <property type="term" value="P:isoleucyl-tRNA aminoacylation"/>
    <property type="evidence" value="ECO:0007669"/>
    <property type="project" value="TreeGrafter"/>
</dbReference>
<dbReference type="SUPFAM" id="SSF52374">
    <property type="entry name" value="Nucleotidylyl transferase"/>
    <property type="match status" value="1"/>
</dbReference>
<keyword evidence="5" id="KW-0030">Aminoacyl-tRNA synthetase</keyword>
<evidence type="ECO:0000256" key="1">
    <source>
        <dbReference type="ARBA" id="ARBA00022598"/>
    </source>
</evidence>
<dbReference type="PANTHER" id="PTHR42780">
    <property type="entry name" value="SOLEUCYL-TRNA SYNTHETASE"/>
    <property type="match status" value="1"/>
</dbReference>
<accession>A0A0D9WV26</accession>
<evidence type="ECO:0000313" key="8">
    <source>
        <dbReference type="Proteomes" id="UP000032180"/>
    </source>
</evidence>
<name>A0A0D9WV26_9ORYZ</name>
<keyword evidence="4" id="KW-0648">Protein biosynthesis</keyword>
<dbReference type="Gramene" id="LPERR07G01490.1">
    <property type="protein sequence ID" value="LPERR07G01490.1"/>
    <property type="gene ID" value="LPERR07G01490"/>
</dbReference>
<dbReference type="EnsemblPlants" id="LPERR07G01490.1">
    <property type="protein sequence ID" value="LPERR07G01490.1"/>
    <property type="gene ID" value="LPERR07G01490"/>
</dbReference>
<dbReference type="InterPro" id="IPR023586">
    <property type="entry name" value="Ile-tRNA-ligase_type2"/>
</dbReference>
<dbReference type="PANTHER" id="PTHR42780:SF1">
    <property type="entry name" value="ISOLEUCINE--TRNA LIGASE, CYTOPLASMIC"/>
    <property type="match status" value="1"/>
</dbReference>
<dbReference type="HOGENOM" id="CLU_1654686_0_0_1"/>
<dbReference type="AlphaFoldDB" id="A0A0D9WV26"/>
<evidence type="ECO:0000256" key="2">
    <source>
        <dbReference type="ARBA" id="ARBA00022741"/>
    </source>
</evidence>
<keyword evidence="8" id="KW-1185">Reference proteome</keyword>
<dbReference type="InterPro" id="IPR014729">
    <property type="entry name" value="Rossmann-like_a/b/a_fold"/>
</dbReference>
<dbReference type="GO" id="GO:0004822">
    <property type="term" value="F:isoleucine-tRNA ligase activity"/>
    <property type="evidence" value="ECO:0007669"/>
    <property type="project" value="InterPro"/>
</dbReference>
<dbReference type="Pfam" id="PF00133">
    <property type="entry name" value="tRNA-synt_1"/>
    <property type="match status" value="1"/>
</dbReference>
<keyword evidence="2" id="KW-0547">Nucleotide-binding</keyword>
<dbReference type="GO" id="GO:0005524">
    <property type="term" value="F:ATP binding"/>
    <property type="evidence" value="ECO:0007669"/>
    <property type="project" value="UniProtKB-KW"/>
</dbReference>
<evidence type="ECO:0000256" key="5">
    <source>
        <dbReference type="ARBA" id="ARBA00023146"/>
    </source>
</evidence>
<proteinExistence type="predicted"/>
<evidence type="ECO:0000313" key="7">
    <source>
        <dbReference type="EnsemblPlants" id="LPERR07G01490.1"/>
    </source>
</evidence>
<dbReference type="Proteomes" id="UP000032180">
    <property type="component" value="Chromosome 7"/>
</dbReference>
<protein>
    <recommendedName>
        <fullName evidence="6">Aminoacyl-tRNA synthetase class Ia domain-containing protein</fullName>
    </recommendedName>
</protein>
<keyword evidence="3" id="KW-0067">ATP-binding</keyword>
<dbReference type="STRING" id="77586.A0A0D9WV26"/>
<sequence length="160" mass="18872">MDEVCVQPLLRPRHLPRAAPPHGDVRHWRQRVHLLRRPPFATGLPHYGHLTGMIKDTVTRHHSMRGCQVAWRFGWDFHGVYVEHEIERSPGIKSSCTQVLVMGIGEYTEVCHGVFGKYTAKWEVVVRRMGRWVDFDCGYKTMDMESVWWFFAQLWEKKLN</sequence>
<keyword evidence="1" id="KW-0436">Ligase</keyword>
<evidence type="ECO:0000256" key="3">
    <source>
        <dbReference type="ARBA" id="ARBA00022840"/>
    </source>
</evidence>
<organism evidence="7 8">
    <name type="scientific">Leersia perrieri</name>
    <dbReference type="NCBI Taxonomy" id="77586"/>
    <lineage>
        <taxon>Eukaryota</taxon>
        <taxon>Viridiplantae</taxon>
        <taxon>Streptophyta</taxon>
        <taxon>Embryophyta</taxon>
        <taxon>Tracheophyta</taxon>
        <taxon>Spermatophyta</taxon>
        <taxon>Magnoliopsida</taxon>
        <taxon>Liliopsida</taxon>
        <taxon>Poales</taxon>
        <taxon>Poaceae</taxon>
        <taxon>BOP clade</taxon>
        <taxon>Oryzoideae</taxon>
        <taxon>Oryzeae</taxon>
        <taxon>Oryzinae</taxon>
        <taxon>Leersia</taxon>
    </lineage>
</organism>
<reference evidence="7" key="3">
    <citation type="submission" date="2015-04" db="UniProtKB">
        <authorList>
            <consortium name="EnsemblPlants"/>
        </authorList>
    </citation>
    <scope>IDENTIFICATION</scope>
</reference>
<reference evidence="7 8" key="1">
    <citation type="submission" date="2012-08" db="EMBL/GenBank/DDBJ databases">
        <title>Oryza genome evolution.</title>
        <authorList>
            <person name="Wing R.A."/>
        </authorList>
    </citation>
    <scope>NUCLEOTIDE SEQUENCE</scope>
</reference>